<dbReference type="RefSeq" id="WP_379959684.1">
    <property type="nucleotide sequence ID" value="NZ_JAUYVI010000007.1"/>
</dbReference>
<dbReference type="InterPro" id="IPR009057">
    <property type="entry name" value="Homeodomain-like_sf"/>
</dbReference>
<dbReference type="Pfam" id="PF00440">
    <property type="entry name" value="TetR_N"/>
    <property type="match status" value="1"/>
</dbReference>
<evidence type="ECO:0000256" key="4">
    <source>
        <dbReference type="PROSITE-ProRule" id="PRU00335"/>
    </source>
</evidence>
<sequence length="186" mass="20200">MRSNREDAQRNRMRVVRAASQLFRQHGYDGVGIATLMKETGLTNGAFYKQFDSKDELIAEATLHALSENSASWEAVLEKADGDPLTAITRWYLAEAHLGHRSEGCTYAALAAEAPRHEQPVREAFTVGVRRTLDIIAEAMESGDRAGAQPATIRYLCQLVGALILARAVSDTVLAKAILAAGRSSS</sequence>
<name>A0ABU0YRR8_9PROT</name>
<dbReference type="Proteomes" id="UP001230156">
    <property type="component" value="Unassembled WGS sequence"/>
</dbReference>
<dbReference type="InterPro" id="IPR036271">
    <property type="entry name" value="Tet_transcr_reg_TetR-rel_C_sf"/>
</dbReference>
<proteinExistence type="predicted"/>
<keyword evidence="3" id="KW-0804">Transcription</keyword>
<dbReference type="Gene3D" id="1.10.357.10">
    <property type="entry name" value="Tetracycline Repressor, domain 2"/>
    <property type="match status" value="1"/>
</dbReference>
<gene>
    <name evidence="6" type="ORF">Q8A70_22205</name>
</gene>
<dbReference type="PROSITE" id="PS50977">
    <property type="entry name" value="HTH_TETR_2"/>
    <property type="match status" value="1"/>
</dbReference>
<protein>
    <submittedName>
        <fullName evidence="6">TetR/AcrR family transcriptional regulator</fullName>
    </submittedName>
</protein>
<keyword evidence="7" id="KW-1185">Reference proteome</keyword>
<dbReference type="PRINTS" id="PR00455">
    <property type="entry name" value="HTHTETR"/>
</dbReference>
<evidence type="ECO:0000313" key="7">
    <source>
        <dbReference type="Proteomes" id="UP001230156"/>
    </source>
</evidence>
<evidence type="ECO:0000259" key="5">
    <source>
        <dbReference type="PROSITE" id="PS50977"/>
    </source>
</evidence>
<keyword evidence="2 4" id="KW-0238">DNA-binding</keyword>
<reference evidence="7" key="1">
    <citation type="submission" date="2023-08" db="EMBL/GenBank/DDBJ databases">
        <title>Rhodospirillaceae gen. nov., a novel taxon isolated from the Yangtze River Yuezi River estuary sludge.</title>
        <authorList>
            <person name="Ruan L."/>
        </authorList>
    </citation>
    <scope>NUCLEOTIDE SEQUENCE [LARGE SCALE GENOMIC DNA]</scope>
    <source>
        <strain evidence="7">R-7</strain>
    </source>
</reference>
<keyword evidence="1" id="KW-0805">Transcription regulation</keyword>
<dbReference type="SUPFAM" id="SSF46689">
    <property type="entry name" value="Homeodomain-like"/>
    <property type="match status" value="1"/>
</dbReference>
<comment type="caution">
    <text evidence="6">The sequence shown here is derived from an EMBL/GenBank/DDBJ whole genome shotgun (WGS) entry which is preliminary data.</text>
</comment>
<accession>A0ABU0YRR8</accession>
<dbReference type="InterPro" id="IPR001647">
    <property type="entry name" value="HTH_TetR"/>
</dbReference>
<evidence type="ECO:0000313" key="6">
    <source>
        <dbReference type="EMBL" id="MDQ7250420.1"/>
    </source>
</evidence>
<dbReference type="Gene3D" id="1.10.10.60">
    <property type="entry name" value="Homeodomain-like"/>
    <property type="match status" value="1"/>
</dbReference>
<dbReference type="PANTHER" id="PTHR47506:SF7">
    <property type="entry name" value="TRANSCRIPTIONAL REGULATORY PROTEIN"/>
    <property type="match status" value="1"/>
</dbReference>
<feature type="domain" description="HTH tetR-type" evidence="5">
    <location>
        <begin position="9"/>
        <end position="69"/>
    </location>
</feature>
<evidence type="ECO:0000256" key="2">
    <source>
        <dbReference type="ARBA" id="ARBA00023125"/>
    </source>
</evidence>
<evidence type="ECO:0000256" key="1">
    <source>
        <dbReference type="ARBA" id="ARBA00023015"/>
    </source>
</evidence>
<dbReference type="PANTHER" id="PTHR47506">
    <property type="entry name" value="TRANSCRIPTIONAL REGULATORY PROTEIN"/>
    <property type="match status" value="1"/>
</dbReference>
<organism evidence="6 7">
    <name type="scientific">Dongia sedimenti</name>
    <dbReference type="NCBI Taxonomy" id="3064282"/>
    <lineage>
        <taxon>Bacteria</taxon>
        <taxon>Pseudomonadati</taxon>
        <taxon>Pseudomonadota</taxon>
        <taxon>Alphaproteobacteria</taxon>
        <taxon>Rhodospirillales</taxon>
        <taxon>Dongiaceae</taxon>
        <taxon>Dongia</taxon>
    </lineage>
</organism>
<evidence type="ECO:0000256" key="3">
    <source>
        <dbReference type="ARBA" id="ARBA00023163"/>
    </source>
</evidence>
<dbReference type="EMBL" id="JAUYVI010000007">
    <property type="protein sequence ID" value="MDQ7250420.1"/>
    <property type="molecule type" value="Genomic_DNA"/>
</dbReference>
<feature type="DNA-binding region" description="H-T-H motif" evidence="4">
    <location>
        <begin position="32"/>
        <end position="51"/>
    </location>
</feature>
<dbReference type="SUPFAM" id="SSF48498">
    <property type="entry name" value="Tetracyclin repressor-like, C-terminal domain"/>
    <property type="match status" value="1"/>
</dbReference>